<protein>
    <recommendedName>
        <fullName evidence="3">AAA ATPase domain-containing protein</fullName>
    </recommendedName>
</protein>
<name>A0ABN2BS34_9ACTN</name>
<evidence type="ECO:0008006" key="3">
    <source>
        <dbReference type="Google" id="ProtNLM"/>
    </source>
</evidence>
<dbReference type="EMBL" id="BAAAOR010000042">
    <property type="protein sequence ID" value="GAA1546496.1"/>
    <property type="molecule type" value="Genomic_DNA"/>
</dbReference>
<evidence type="ECO:0000313" key="1">
    <source>
        <dbReference type="EMBL" id="GAA1546496.1"/>
    </source>
</evidence>
<evidence type="ECO:0000313" key="2">
    <source>
        <dbReference type="Proteomes" id="UP001500842"/>
    </source>
</evidence>
<gene>
    <name evidence="1" type="ORF">GCM10009788_56010</name>
</gene>
<dbReference type="SUPFAM" id="SSF52540">
    <property type="entry name" value="P-loop containing nucleoside triphosphate hydrolases"/>
    <property type="match status" value="1"/>
</dbReference>
<accession>A0ABN2BS34</accession>
<keyword evidence="2" id="KW-1185">Reference proteome</keyword>
<dbReference type="Proteomes" id="UP001500842">
    <property type="component" value="Unassembled WGS sequence"/>
</dbReference>
<dbReference type="RefSeq" id="WP_344114094.1">
    <property type="nucleotide sequence ID" value="NZ_BAAAOR010000042.1"/>
</dbReference>
<comment type="caution">
    <text evidence="1">The sequence shown here is derived from an EMBL/GenBank/DDBJ whole genome shotgun (WGS) entry which is preliminary data.</text>
</comment>
<reference evidence="1 2" key="1">
    <citation type="journal article" date="2019" name="Int. J. Syst. Evol. Microbiol.">
        <title>The Global Catalogue of Microorganisms (GCM) 10K type strain sequencing project: providing services to taxonomists for standard genome sequencing and annotation.</title>
        <authorList>
            <consortium name="The Broad Institute Genomics Platform"/>
            <consortium name="The Broad Institute Genome Sequencing Center for Infectious Disease"/>
            <person name="Wu L."/>
            <person name="Ma J."/>
        </authorList>
    </citation>
    <scope>NUCLEOTIDE SEQUENCE [LARGE SCALE GENOMIC DNA]</scope>
    <source>
        <strain evidence="1 2">JCM 14942</strain>
    </source>
</reference>
<dbReference type="InterPro" id="IPR027417">
    <property type="entry name" value="P-loop_NTPase"/>
</dbReference>
<sequence>MGIVQLRPGSPDPPTLATYAEGLDADRYACPAGLGRRLDLLLDPAGSARVLAVTGRGGVGKSAALREAGRRAERAGRRAVVLDARADDVLAALDRIDGRAQVVVVDEIDALGPALGAVGAAVAGLPEDTRLVVGGRMLPPRWLPEPLAALALHVRMGALEPEEADALLRRYGVADPAARTALAAQAGGLPLALVLGARAWAVSVGRGDAGRDDGAVLARETGEELAAHLADAALDLLDPDLLAVLVLAAGVDAPLLADLFAGRAAELGEALRETRVVEPVGNRLVLHPSLAGLLAERLWAEEPERAAATVLRVAAHEHARAAAGESGALPRLAALVRDPGLRAGLGPTTLTRHYADRWRAGDADVVRQALERRYPAVWAVVAPWLGEGARVVRRADGRPVAVVAALALEPAGAVGGARARLVAPVVEHARRQGCAERAVLSAVQLTFDDVGEPEVAWLRNAAGLAQCGVGNPRSDHANLVGDLPEERAVLEAYGYAEVPDLRREVDGVPVTTWVADVGPGGLAGLLYAAVVAEQGRPAAPGGDRLLAALETFPTAGEQVRAWVRSRVDDVLAAEPALHDLVVRRYLTAGATHESVMRSTYLSRATYFRRLRRVRDLLAAVD</sequence>
<organism evidence="1 2">
    <name type="scientific">Nocardioides humi</name>
    <dbReference type="NCBI Taxonomy" id="449461"/>
    <lineage>
        <taxon>Bacteria</taxon>
        <taxon>Bacillati</taxon>
        <taxon>Actinomycetota</taxon>
        <taxon>Actinomycetes</taxon>
        <taxon>Propionibacteriales</taxon>
        <taxon>Nocardioidaceae</taxon>
        <taxon>Nocardioides</taxon>
    </lineage>
</organism>
<proteinExistence type="predicted"/>